<keyword evidence="2" id="KW-1003">Cell membrane</keyword>
<dbReference type="Proteomes" id="UP000008291">
    <property type="component" value="Chromosome"/>
</dbReference>
<evidence type="ECO:0000313" key="9">
    <source>
        <dbReference type="Proteomes" id="UP000008291"/>
    </source>
</evidence>
<evidence type="ECO:0000256" key="5">
    <source>
        <dbReference type="ARBA" id="ARBA00023136"/>
    </source>
</evidence>
<dbReference type="InterPro" id="IPR016174">
    <property type="entry name" value="Di-haem_cyt_TM"/>
</dbReference>
<dbReference type="KEGG" id="tbd:Tbd_2350"/>
<dbReference type="STRING" id="292415.Tbd_2350"/>
<feature type="domain" description="Cytochrome b561 bacterial/Ni-hydrogenase" evidence="7">
    <location>
        <begin position="17"/>
        <end position="270"/>
    </location>
</feature>
<protein>
    <recommendedName>
        <fullName evidence="7">Cytochrome b561 bacterial/Ni-hydrogenase domain-containing protein</fullName>
    </recommendedName>
</protein>
<dbReference type="GO" id="GO:0022904">
    <property type="term" value="P:respiratory electron transport chain"/>
    <property type="evidence" value="ECO:0007669"/>
    <property type="project" value="InterPro"/>
</dbReference>
<feature type="transmembrane region" description="Helical" evidence="6">
    <location>
        <begin position="236"/>
        <end position="261"/>
    </location>
</feature>
<keyword evidence="9" id="KW-1185">Reference proteome</keyword>
<dbReference type="PANTHER" id="PTHR30485">
    <property type="entry name" value="NI/FE-HYDROGENASE 1 B-TYPE CYTOCHROME SUBUNIT"/>
    <property type="match status" value="1"/>
</dbReference>
<dbReference type="SUPFAM" id="SSF81342">
    <property type="entry name" value="Transmembrane di-heme cytochromes"/>
    <property type="match status" value="2"/>
</dbReference>
<dbReference type="PANTHER" id="PTHR30485:SF1">
    <property type="entry name" value="CYTOCHROME YDHU-RELATED"/>
    <property type="match status" value="1"/>
</dbReference>
<keyword evidence="3 6" id="KW-0812">Transmembrane</keyword>
<evidence type="ECO:0000256" key="2">
    <source>
        <dbReference type="ARBA" id="ARBA00022475"/>
    </source>
</evidence>
<feature type="transmembrane region" description="Helical" evidence="6">
    <location>
        <begin position="24"/>
        <end position="44"/>
    </location>
</feature>
<reference evidence="8 9" key="1">
    <citation type="journal article" date="2006" name="J. Bacteriol.">
        <title>The genome sequence of the obligately chemolithoautotrophic, facultatively anaerobic bacterium Thiobacillus denitrificans.</title>
        <authorList>
            <person name="Beller H.R."/>
            <person name="Chain P.S."/>
            <person name="Letain T.E."/>
            <person name="Chakicherla A."/>
            <person name="Larimer F.W."/>
            <person name="Richardson P.M."/>
            <person name="Coleman M.A."/>
            <person name="Wood A.P."/>
            <person name="Kelly D.P."/>
        </authorList>
    </citation>
    <scope>NUCLEOTIDE SEQUENCE [LARGE SCALE GENOMIC DNA]</scope>
    <source>
        <strain evidence="8 9">ATCC 25259</strain>
    </source>
</reference>
<evidence type="ECO:0000256" key="3">
    <source>
        <dbReference type="ARBA" id="ARBA00022692"/>
    </source>
</evidence>
<dbReference type="GO" id="GO:0009055">
    <property type="term" value="F:electron transfer activity"/>
    <property type="evidence" value="ECO:0007669"/>
    <property type="project" value="InterPro"/>
</dbReference>
<dbReference type="EMBL" id="CP000116">
    <property type="protein sequence ID" value="AAZ98303.1"/>
    <property type="molecule type" value="Genomic_DNA"/>
</dbReference>
<proteinExistence type="predicted"/>
<dbReference type="GO" id="GO:0020037">
    <property type="term" value="F:heme binding"/>
    <property type="evidence" value="ECO:0007669"/>
    <property type="project" value="TreeGrafter"/>
</dbReference>
<evidence type="ECO:0000313" key="8">
    <source>
        <dbReference type="EMBL" id="AAZ98303.1"/>
    </source>
</evidence>
<keyword evidence="4 6" id="KW-1133">Transmembrane helix</keyword>
<dbReference type="InterPro" id="IPR051542">
    <property type="entry name" value="Hydrogenase_cytochrome"/>
</dbReference>
<dbReference type="Pfam" id="PF01292">
    <property type="entry name" value="Ni_hydr_CYTB"/>
    <property type="match status" value="1"/>
</dbReference>
<feature type="transmembrane region" description="Helical" evidence="6">
    <location>
        <begin position="192"/>
        <end position="216"/>
    </location>
</feature>
<keyword evidence="5 6" id="KW-0472">Membrane</keyword>
<dbReference type="Gene3D" id="1.20.950.20">
    <property type="entry name" value="Transmembrane di-heme cytochromes, Chain C"/>
    <property type="match status" value="1"/>
</dbReference>
<feature type="transmembrane region" description="Helical" evidence="6">
    <location>
        <begin position="126"/>
        <end position="147"/>
    </location>
</feature>
<dbReference type="eggNOG" id="COG4117">
    <property type="taxonomic scope" value="Bacteria"/>
</dbReference>
<comment type="subcellular location">
    <subcellularLocation>
        <location evidence="1">Cell membrane</location>
        <topology evidence="1">Multi-pass membrane protein</topology>
    </subcellularLocation>
</comment>
<name>Q3SGE7_THIDA</name>
<gene>
    <name evidence="8" type="ordered locus">Tbd_2350</name>
</gene>
<evidence type="ECO:0000256" key="6">
    <source>
        <dbReference type="SAM" id="Phobius"/>
    </source>
</evidence>
<evidence type="ECO:0000256" key="1">
    <source>
        <dbReference type="ARBA" id="ARBA00004651"/>
    </source>
</evidence>
<accession>Q3SGE7</accession>
<sequence>MPTSEQADGADTIVYRRHAWPIRLMHWINVVAFAVLLMSGLQIFNAFPALHWGKSSYTGEAPLLRIGARLDADGKAVGVTRIFGRDFETTGVLGVSAGADGAPTVRGFPAWITLPGEQWLAMARRWHLFFAWVLVVNGLLYLGYTLASGHLARDLLPDRADWRGFGQSLKDHLLFRRPAGEAERRYNVLQKLAYLAVIFVLFPLVVVMGLAMSPALNALLPGWVDVVGGRQSARTLHFVLAWMLVAFVFIHVFELVVSGFWNKLRAMVTGRYRLEGDRDA</sequence>
<dbReference type="GO" id="GO:0005886">
    <property type="term" value="C:plasma membrane"/>
    <property type="evidence" value="ECO:0007669"/>
    <property type="project" value="UniProtKB-SubCell"/>
</dbReference>
<dbReference type="RefSeq" id="WP_011312862.1">
    <property type="nucleotide sequence ID" value="NC_007404.1"/>
</dbReference>
<evidence type="ECO:0000259" key="7">
    <source>
        <dbReference type="Pfam" id="PF01292"/>
    </source>
</evidence>
<dbReference type="OrthoDB" id="197262at2"/>
<dbReference type="HOGENOM" id="CLU_075520_1_1_4"/>
<organism evidence="8 9">
    <name type="scientific">Thiobacillus denitrificans (strain ATCC 25259 / T1)</name>
    <dbReference type="NCBI Taxonomy" id="292415"/>
    <lineage>
        <taxon>Bacteria</taxon>
        <taxon>Pseudomonadati</taxon>
        <taxon>Pseudomonadota</taxon>
        <taxon>Betaproteobacteria</taxon>
        <taxon>Nitrosomonadales</taxon>
        <taxon>Thiobacillaceae</taxon>
        <taxon>Thiobacillus</taxon>
    </lineage>
</organism>
<evidence type="ECO:0000256" key="4">
    <source>
        <dbReference type="ARBA" id="ARBA00022989"/>
    </source>
</evidence>
<dbReference type="InterPro" id="IPR011577">
    <property type="entry name" value="Cyt_b561_bac/Ni-Hgenase"/>
</dbReference>
<dbReference type="AlphaFoldDB" id="Q3SGE7"/>